<dbReference type="PANTHER" id="PTHR30477:SF19">
    <property type="entry name" value="METAL ABC TRANSPORTER PERMEASE"/>
    <property type="match status" value="1"/>
</dbReference>
<dbReference type="Pfam" id="PF00950">
    <property type="entry name" value="ABC-3"/>
    <property type="match status" value="1"/>
</dbReference>
<feature type="transmembrane region" description="Helical" evidence="7">
    <location>
        <begin position="28"/>
        <end position="55"/>
    </location>
</feature>
<dbReference type="AlphaFoldDB" id="A0A0S2TBS9"/>
<dbReference type="Gene3D" id="1.10.3470.10">
    <property type="entry name" value="ABC transporter involved in vitamin B12 uptake, BtuC"/>
    <property type="match status" value="1"/>
</dbReference>
<dbReference type="InterPro" id="IPR037294">
    <property type="entry name" value="ABC_BtuC-like"/>
</dbReference>
<dbReference type="EMBL" id="CP013099">
    <property type="protein sequence ID" value="ALP52586.1"/>
    <property type="molecule type" value="Genomic_DNA"/>
</dbReference>
<dbReference type="GO" id="GO:0043190">
    <property type="term" value="C:ATP-binding cassette (ABC) transporter complex"/>
    <property type="evidence" value="ECO:0007669"/>
    <property type="project" value="InterPro"/>
</dbReference>
<accession>A0A0S2TBS9</accession>
<feature type="transmembrane region" description="Helical" evidence="7">
    <location>
        <begin position="120"/>
        <end position="148"/>
    </location>
</feature>
<sequence length="252" mass="26423">MDAQILWPALAAGLLVLATHVPLGREVLARGIIFLDLAVAQVAGLGLIVAAALGFGGGSWQLQLIAVSGALLAAVVLNWSEKRWPEVQEALIGTLFVLAASAGILLLSHNPHGAEEMKTLLSGQLLWVTPDQLGPTAVLTLALLGVWFGLRRQLGRIGFYLLFAVSITASVQLVGVYLVFASLIIPALAVRRLQGRRALGIGYGVGVCGVVLGLMVSLKFDLPAGPAVVWLLALTAAVVALLLDRGKRVRNP</sequence>
<name>A0A0S2TBS9_9GAMM</name>
<comment type="subcellular location">
    <subcellularLocation>
        <location evidence="6">Cell membrane</location>
        <topology evidence="6">Multi-pass membrane protein</topology>
    </subcellularLocation>
    <subcellularLocation>
        <location evidence="1">Membrane</location>
        <topology evidence="1">Multi-pass membrane protein</topology>
    </subcellularLocation>
</comment>
<feature type="transmembrane region" description="Helical" evidence="7">
    <location>
        <begin position="160"/>
        <end position="186"/>
    </location>
</feature>
<organism evidence="8 9">
    <name type="scientific">Candidatus Tenderia electrophaga</name>
    <dbReference type="NCBI Taxonomy" id="1748243"/>
    <lineage>
        <taxon>Bacteria</taxon>
        <taxon>Pseudomonadati</taxon>
        <taxon>Pseudomonadota</taxon>
        <taxon>Gammaproteobacteria</taxon>
        <taxon>Candidatus Tenderiales</taxon>
        <taxon>Candidatus Tenderiaceae</taxon>
        <taxon>Candidatus Tenderia</taxon>
    </lineage>
</organism>
<keyword evidence="3 6" id="KW-0812">Transmembrane</keyword>
<keyword evidence="9" id="KW-1185">Reference proteome</keyword>
<keyword evidence="6" id="KW-0813">Transport</keyword>
<evidence type="ECO:0000313" key="9">
    <source>
        <dbReference type="Proteomes" id="UP000055136"/>
    </source>
</evidence>
<dbReference type="STRING" id="1748243.Tel_05175"/>
<keyword evidence="5 7" id="KW-0472">Membrane</keyword>
<comment type="similarity">
    <text evidence="2 6">Belongs to the ABC-3 integral membrane protein family.</text>
</comment>
<protein>
    <submittedName>
        <fullName evidence="8">Zinc/manganese transporter permease</fullName>
    </submittedName>
</protein>
<gene>
    <name evidence="8" type="ORF">Tel_05175</name>
</gene>
<evidence type="ECO:0000313" key="8">
    <source>
        <dbReference type="EMBL" id="ALP52586.1"/>
    </source>
</evidence>
<evidence type="ECO:0000256" key="4">
    <source>
        <dbReference type="ARBA" id="ARBA00022989"/>
    </source>
</evidence>
<evidence type="ECO:0000256" key="5">
    <source>
        <dbReference type="ARBA" id="ARBA00023136"/>
    </source>
</evidence>
<dbReference type="Proteomes" id="UP000055136">
    <property type="component" value="Chromosome"/>
</dbReference>
<feature type="transmembrane region" description="Helical" evidence="7">
    <location>
        <begin position="198"/>
        <end position="218"/>
    </location>
</feature>
<feature type="transmembrane region" description="Helical" evidence="7">
    <location>
        <begin position="224"/>
        <end position="243"/>
    </location>
</feature>
<evidence type="ECO:0000256" key="7">
    <source>
        <dbReference type="SAM" id="Phobius"/>
    </source>
</evidence>
<dbReference type="PANTHER" id="PTHR30477">
    <property type="entry name" value="ABC-TRANSPORTER METAL-BINDING PROTEIN"/>
    <property type="match status" value="1"/>
</dbReference>
<dbReference type="InterPro" id="IPR001626">
    <property type="entry name" value="ABC_TroCD"/>
</dbReference>
<dbReference type="GO" id="GO:0010043">
    <property type="term" value="P:response to zinc ion"/>
    <property type="evidence" value="ECO:0007669"/>
    <property type="project" value="TreeGrafter"/>
</dbReference>
<reference evidence="8" key="1">
    <citation type="submission" date="2015-10" db="EMBL/GenBank/DDBJ databases">
        <title>Description of Candidatus Tenderia electrophaga gen. nov, sp. nov., an Uncultivated Electroautotroph from a Biocathode Enrichment.</title>
        <authorList>
            <person name="Eddie B.J."/>
            <person name="Malanoski A.P."/>
            <person name="Wang Z."/>
            <person name="Hall R.J."/>
            <person name="Oh S.D."/>
            <person name="Heiner C."/>
            <person name="Lin B."/>
            <person name="Strycharz-Glaven S.M."/>
        </authorList>
    </citation>
    <scope>NUCLEOTIDE SEQUENCE [LARGE SCALE GENOMIC DNA]</scope>
    <source>
        <strain evidence="8">NRL1</strain>
    </source>
</reference>
<keyword evidence="4 7" id="KW-1133">Transmembrane helix</keyword>
<dbReference type="KEGG" id="tee:Tel_05175"/>
<evidence type="ECO:0000256" key="1">
    <source>
        <dbReference type="ARBA" id="ARBA00004141"/>
    </source>
</evidence>
<dbReference type="SUPFAM" id="SSF81345">
    <property type="entry name" value="ABC transporter involved in vitamin B12 uptake, BtuC"/>
    <property type="match status" value="1"/>
</dbReference>
<evidence type="ECO:0000256" key="2">
    <source>
        <dbReference type="ARBA" id="ARBA00008034"/>
    </source>
</evidence>
<feature type="transmembrane region" description="Helical" evidence="7">
    <location>
        <begin position="62"/>
        <end position="79"/>
    </location>
</feature>
<feature type="transmembrane region" description="Helical" evidence="7">
    <location>
        <begin position="91"/>
        <end position="108"/>
    </location>
</feature>
<evidence type="ECO:0000256" key="6">
    <source>
        <dbReference type="RuleBase" id="RU003943"/>
    </source>
</evidence>
<dbReference type="GO" id="GO:0055085">
    <property type="term" value="P:transmembrane transport"/>
    <property type="evidence" value="ECO:0007669"/>
    <property type="project" value="InterPro"/>
</dbReference>
<evidence type="ECO:0000256" key="3">
    <source>
        <dbReference type="ARBA" id="ARBA00022692"/>
    </source>
</evidence>
<proteinExistence type="inferred from homology"/>